<proteinExistence type="predicted"/>
<dbReference type="Pfam" id="PF13505">
    <property type="entry name" value="OMP_b-brl"/>
    <property type="match status" value="1"/>
</dbReference>
<dbReference type="SUPFAM" id="SSF103088">
    <property type="entry name" value="OmpA-like"/>
    <property type="match status" value="1"/>
</dbReference>
<evidence type="ECO:0000256" key="6">
    <source>
        <dbReference type="ARBA" id="ARBA00023065"/>
    </source>
</evidence>
<dbReference type="InterPro" id="IPR050330">
    <property type="entry name" value="Bact_OuterMem_StrucFunc"/>
</dbReference>
<protein>
    <submittedName>
        <fullName evidence="13">OmpA-OmpF porin, OOP family</fullName>
    </submittedName>
</protein>
<dbReference type="InterPro" id="IPR011250">
    <property type="entry name" value="OMP/PagP_B-barrel"/>
</dbReference>
<dbReference type="InterPro" id="IPR006665">
    <property type="entry name" value="OmpA-like"/>
</dbReference>
<keyword evidence="2" id="KW-0813">Transport</keyword>
<dbReference type="PRINTS" id="PR01021">
    <property type="entry name" value="OMPADOMAIN"/>
</dbReference>
<dbReference type="RefSeq" id="WP_072894974.1">
    <property type="nucleotide sequence ID" value="NZ_FQWZ01000002.1"/>
</dbReference>
<evidence type="ECO:0000256" key="4">
    <source>
        <dbReference type="ARBA" id="ARBA00022692"/>
    </source>
</evidence>
<organism evidence="13 14">
    <name type="scientific">Hydrocarboniphaga daqingensis</name>
    <dbReference type="NCBI Taxonomy" id="490188"/>
    <lineage>
        <taxon>Bacteria</taxon>
        <taxon>Pseudomonadati</taxon>
        <taxon>Pseudomonadota</taxon>
        <taxon>Gammaproteobacteria</taxon>
        <taxon>Nevskiales</taxon>
        <taxon>Nevskiaceae</taxon>
        <taxon>Hydrocarboniphaga</taxon>
    </lineage>
</organism>
<evidence type="ECO:0000256" key="10">
    <source>
        <dbReference type="PROSITE-ProRule" id="PRU00473"/>
    </source>
</evidence>
<keyword evidence="14" id="KW-1185">Reference proteome</keyword>
<dbReference type="InterPro" id="IPR027385">
    <property type="entry name" value="Beta-barrel_OMP"/>
</dbReference>
<evidence type="ECO:0000256" key="5">
    <source>
        <dbReference type="ARBA" id="ARBA00022729"/>
    </source>
</evidence>
<sequence length="427" mass="44733">MSSRLRCLALSAAAFCAVAGFSQKAAAQTEGYEEPKAYVGGGAFWNKPDSNRNMDDGWGSRVYLGTRLNSGLMFEGNLFGLQGERQVGNGKDSSWGVGGDFLFPFTTGGFQPFVLAGGGYVDEKVNGSNEGAGYANAGVGFFVPLMEGLKLRTEGRYVAVFNDFASTNGDDPLYDVQVGLALQADIGKRKPLDADGDGVVDPNDACPNTPAGVSVDTRGCPLDADGDGVPDYLDKCPNTPKGAPVNAQGCPVDSDGDGVADYLDKCPNTPKGASVDASGCPLDSDRDGVPDFADKCPNTPYGLKVDATGCVREAQTIVLQNVNFEFNKSTLTADSKTVLDGVAAGLKSDPDMRVELAGHTDSKGSDAYNKKLSQSRADSVKAYLVSQGVASTRLVAKGYGEVAPVASNDTDDGRAQNRRVEFRVLSK</sequence>
<dbReference type="PROSITE" id="PS51123">
    <property type="entry name" value="OMPA_2"/>
    <property type="match status" value="1"/>
</dbReference>
<keyword evidence="3" id="KW-1134">Transmembrane beta strand</keyword>
<evidence type="ECO:0000313" key="13">
    <source>
        <dbReference type="EMBL" id="SHG68245.1"/>
    </source>
</evidence>
<accession>A0A1M5LTC2</accession>
<dbReference type="Pfam" id="PF02412">
    <property type="entry name" value="TSP_3"/>
    <property type="match status" value="4"/>
</dbReference>
<evidence type="ECO:0000259" key="12">
    <source>
        <dbReference type="PROSITE" id="PS51123"/>
    </source>
</evidence>
<evidence type="ECO:0000256" key="1">
    <source>
        <dbReference type="ARBA" id="ARBA00004571"/>
    </source>
</evidence>
<keyword evidence="6" id="KW-0406">Ion transport</keyword>
<dbReference type="Proteomes" id="UP000199758">
    <property type="component" value="Unassembled WGS sequence"/>
</dbReference>
<dbReference type="GO" id="GO:0006811">
    <property type="term" value="P:monoatomic ion transport"/>
    <property type="evidence" value="ECO:0007669"/>
    <property type="project" value="UniProtKB-KW"/>
</dbReference>
<evidence type="ECO:0000256" key="11">
    <source>
        <dbReference type="SAM" id="SignalP"/>
    </source>
</evidence>
<dbReference type="Gene3D" id="3.30.1330.60">
    <property type="entry name" value="OmpA-like domain"/>
    <property type="match status" value="1"/>
</dbReference>
<dbReference type="InterPro" id="IPR003367">
    <property type="entry name" value="Thrombospondin_3-like_rpt"/>
</dbReference>
<dbReference type="STRING" id="490188.SAMN04488068_1080"/>
<evidence type="ECO:0000256" key="8">
    <source>
        <dbReference type="ARBA" id="ARBA00023136"/>
    </source>
</evidence>
<dbReference type="Pfam" id="PF00691">
    <property type="entry name" value="OmpA"/>
    <property type="match status" value="1"/>
</dbReference>
<evidence type="ECO:0000256" key="9">
    <source>
        <dbReference type="ARBA" id="ARBA00023237"/>
    </source>
</evidence>
<dbReference type="GO" id="GO:0007155">
    <property type="term" value="P:cell adhesion"/>
    <property type="evidence" value="ECO:0007669"/>
    <property type="project" value="InterPro"/>
</dbReference>
<dbReference type="GO" id="GO:0046930">
    <property type="term" value="C:pore complex"/>
    <property type="evidence" value="ECO:0007669"/>
    <property type="project" value="UniProtKB-KW"/>
</dbReference>
<comment type="subcellular location">
    <subcellularLocation>
        <location evidence="1">Cell outer membrane</location>
        <topology evidence="1">Multi-pass membrane protein</topology>
    </subcellularLocation>
</comment>
<evidence type="ECO:0000313" key="14">
    <source>
        <dbReference type="Proteomes" id="UP000199758"/>
    </source>
</evidence>
<keyword evidence="9" id="KW-0998">Cell outer membrane</keyword>
<name>A0A1M5LTC2_9GAMM</name>
<dbReference type="CDD" id="cd07185">
    <property type="entry name" value="OmpA_C-like"/>
    <property type="match status" value="1"/>
</dbReference>
<reference evidence="13 14" key="1">
    <citation type="submission" date="2016-11" db="EMBL/GenBank/DDBJ databases">
        <authorList>
            <person name="Jaros S."/>
            <person name="Januszkiewicz K."/>
            <person name="Wedrychowicz H."/>
        </authorList>
    </citation>
    <scope>NUCLEOTIDE SEQUENCE [LARGE SCALE GENOMIC DNA]</scope>
    <source>
        <strain evidence="13 14">CGMCC 1.7049</strain>
    </source>
</reference>
<keyword evidence="5 11" id="KW-0732">Signal</keyword>
<dbReference type="PANTHER" id="PTHR30329:SF21">
    <property type="entry name" value="LIPOPROTEIN YIAD-RELATED"/>
    <property type="match status" value="1"/>
</dbReference>
<dbReference type="Gene3D" id="4.10.1080.10">
    <property type="entry name" value="TSP type-3 repeat"/>
    <property type="match status" value="1"/>
</dbReference>
<evidence type="ECO:0000256" key="2">
    <source>
        <dbReference type="ARBA" id="ARBA00022448"/>
    </source>
</evidence>
<dbReference type="GO" id="GO:0009279">
    <property type="term" value="C:cell outer membrane"/>
    <property type="evidence" value="ECO:0007669"/>
    <property type="project" value="UniProtKB-SubCell"/>
</dbReference>
<dbReference type="GO" id="GO:0015288">
    <property type="term" value="F:porin activity"/>
    <property type="evidence" value="ECO:0007669"/>
    <property type="project" value="UniProtKB-KW"/>
</dbReference>
<keyword evidence="4" id="KW-0812">Transmembrane</keyword>
<dbReference type="PANTHER" id="PTHR30329">
    <property type="entry name" value="STATOR ELEMENT OF FLAGELLAR MOTOR COMPLEX"/>
    <property type="match status" value="1"/>
</dbReference>
<dbReference type="InterPro" id="IPR036737">
    <property type="entry name" value="OmpA-like_sf"/>
</dbReference>
<dbReference type="SUPFAM" id="SSF103647">
    <property type="entry name" value="TSP type-3 repeat"/>
    <property type="match status" value="1"/>
</dbReference>
<dbReference type="AlphaFoldDB" id="A0A1M5LTC2"/>
<dbReference type="InterPro" id="IPR028974">
    <property type="entry name" value="TSP_type-3_rpt"/>
</dbReference>
<dbReference type="SUPFAM" id="SSF56925">
    <property type="entry name" value="OMPA-like"/>
    <property type="match status" value="1"/>
</dbReference>
<feature type="chain" id="PRO_5012635404" evidence="11">
    <location>
        <begin position="28"/>
        <end position="427"/>
    </location>
</feature>
<feature type="domain" description="OmpA-like" evidence="12">
    <location>
        <begin position="311"/>
        <end position="427"/>
    </location>
</feature>
<evidence type="ECO:0000256" key="3">
    <source>
        <dbReference type="ARBA" id="ARBA00022452"/>
    </source>
</evidence>
<gene>
    <name evidence="13" type="ORF">SAMN04488068_1080</name>
</gene>
<evidence type="ECO:0000256" key="7">
    <source>
        <dbReference type="ARBA" id="ARBA00023114"/>
    </source>
</evidence>
<dbReference type="EMBL" id="FQWZ01000002">
    <property type="protein sequence ID" value="SHG68245.1"/>
    <property type="molecule type" value="Genomic_DNA"/>
</dbReference>
<keyword evidence="7" id="KW-0626">Porin</keyword>
<dbReference type="Gene3D" id="2.40.160.20">
    <property type="match status" value="1"/>
</dbReference>
<feature type="signal peptide" evidence="11">
    <location>
        <begin position="1"/>
        <end position="27"/>
    </location>
</feature>
<keyword evidence="8 10" id="KW-0472">Membrane</keyword>
<dbReference type="GO" id="GO:0005509">
    <property type="term" value="F:calcium ion binding"/>
    <property type="evidence" value="ECO:0007669"/>
    <property type="project" value="InterPro"/>
</dbReference>
<dbReference type="InterPro" id="IPR006664">
    <property type="entry name" value="OMP_bac"/>
</dbReference>